<organism evidence="3 4">
    <name type="scientific">Burkholderia vietnamiensis (strain G4 / LMG 22486)</name>
    <name type="common">Burkholderia cepacia (strain R1808)</name>
    <dbReference type="NCBI Taxonomy" id="269482"/>
    <lineage>
        <taxon>Bacteria</taxon>
        <taxon>Pseudomonadati</taxon>
        <taxon>Pseudomonadota</taxon>
        <taxon>Betaproteobacteria</taxon>
        <taxon>Burkholderiales</taxon>
        <taxon>Burkholderiaceae</taxon>
        <taxon>Burkholderia</taxon>
        <taxon>Burkholderia cepacia complex</taxon>
    </lineage>
</organism>
<dbReference type="InterPro" id="IPR036770">
    <property type="entry name" value="Ankyrin_rpt-contain_sf"/>
</dbReference>
<dbReference type="Gene3D" id="1.25.40.20">
    <property type="entry name" value="Ankyrin repeat-containing domain"/>
    <property type="match status" value="1"/>
</dbReference>
<gene>
    <name evidence="3" type="ordered locus">Bcep1808_2117</name>
</gene>
<protein>
    <submittedName>
        <fullName evidence="3">Ankyrin</fullName>
    </submittedName>
</protein>
<feature type="region of interest" description="Disordered" evidence="2">
    <location>
        <begin position="1"/>
        <end position="23"/>
    </location>
</feature>
<dbReference type="PROSITE" id="PS50088">
    <property type="entry name" value="ANK_REPEAT"/>
    <property type="match status" value="1"/>
</dbReference>
<feature type="repeat" description="ANK" evidence="1">
    <location>
        <begin position="85"/>
        <end position="106"/>
    </location>
</feature>
<evidence type="ECO:0000256" key="2">
    <source>
        <dbReference type="SAM" id="MobiDB-lite"/>
    </source>
</evidence>
<dbReference type="PANTHER" id="PTHR24184:SF11">
    <property type="entry name" value="ANKYRIN REPEAT AND SOCS BOX CONTAINING 3"/>
    <property type="match status" value="1"/>
</dbReference>
<dbReference type="PANTHER" id="PTHR24184">
    <property type="entry name" value="SI:CH211-189E2.2"/>
    <property type="match status" value="1"/>
</dbReference>
<keyword evidence="1" id="KW-0040">ANK repeat</keyword>
<dbReference type="AlphaFoldDB" id="A4JFR6"/>
<evidence type="ECO:0000313" key="4">
    <source>
        <dbReference type="Proteomes" id="UP000002287"/>
    </source>
</evidence>
<evidence type="ECO:0000256" key="1">
    <source>
        <dbReference type="PROSITE-ProRule" id="PRU00023"/>
    </source>
</evidence>
<accession>A4JFR6</accession>
<dbReference type="PROSITE" id="PS50297">
    <property type="entry name" value="ANK_REP_REGION"/>
    <property type="match status" value="1"/>
</dbReference>
<dbReference type="eggNOG" id="COG0666">
    <property type="taxonomic scope" value="Bacteria"/>
</dbReference>
<dbReference type="Proteomes" id="UP000002287">
    <property type="component" value="Chromosome 1"/>
</dbReference>
<reference evidence="4" key="1">
    <citation type="submission" date="2007-03" db="EMBL/GenBank/DDBJ databases">
        <title>Complete sequence of chromosome 1 of Burkholderia vietnamiensis G4.</title>
        <authorList>
            <consortium name="US DOE Joint Genome Institute"/>
            <person name="Copeland A."/>
            <person name="Lucas S."/>
            <person name="Lapidus A."/>
            <person name="Barry K."/>
            <person name="Detter J.C."/>
            <person name="Glavina del Rio T."/>
            <person name="Hammon N."/>
            <person name="Israni S."/>
            <person name="Dalin E."/>
            <person name="Tice H."/>
            <person name="Pitluck S."/>
            <person name="Chain P."/>
            <person name="Malfatti S."/>
            <person name="Shin M."/>
            <person name="Vergez L."/>
            <person name="Schmutz J."/>
            <person name="Larimer F."/>
            <person name="Land M."/>
            <person name="Hauser L."/>
            <person name="Kyrpides N."/>
            <person name="Tiedje J."/>
            <person name="Richardson P."/>
        </authorList>
    </citation>
    <scope>NUCLEOTIDE SEQUENCE [LARGE SCALE GENOMIC DNA]</scope>
    <source>
        <strain evidence="4">G4 / LMG 22486</strain>
    </source>
</reference>
<feature type="region of interest" description="Disordered" evidence="2">
    <location>
        <begin position="348"/>
        <end position="402"/>
    </location>
</feature>
<proteinExistence type="predicted"/>
<feature type="compositionally biased region" description="Low complexity" evidence="2">
    <location>
        <begin position="376"/>
        <end position="386"/>
    </location>
</feature>
<feature type="compositionally biased region" description="Low complexity" evidence="2">
    <location>
        <begin position="393"/>
        <end position="402"/>
    </location>
</feature>
<dbReference type="KEGG" id="bvi:Bcep1808_2117"/>
<dbReference type="SMART" id="SM00248">
    <property type="entry name" value="ANK"/>
    <property type="match status" value="2"/>
</dbReference>
<name>A4JFR6_BURVG</name>
<sequence length="402" mass="42344">MMHTMPPIPDADHSAEAALSPTTGASEQGALLCEAGVEESIEGMLAALKQNALGGLLYCSAYGGYLADACRLLTSGADANWRGGDGRTPLMAATRQQNEEMVRLLLPFSDTRATDDEGATALMIAAARRAEACFRLLLPHSDARARDARGQTALMHLAAAESHYWRFCGQACLTIGHELLSVSDATARDCAGWTALDHLLFAECSRESRLRLSGEAREFAGMLARASFGSGEAPGDRLDDSPPDSRVARLFFALLDVKATVAADQLSERVDSATRKQALTRFSKAQLPHAYATEEAMALRAEIARCAADASAVGATEPSARKGILARALRAIRDRLAGLQCARRRPVAAPSNSAPFPPAMAVGSTPVAATSHERGAPTATLAAAQPSAPPTAPATRPTTKRL</sequence>
<evidence type="ECO:0000313" key="3">
    <source>
        <dbReference type="EMBL" id="ABO55119.1"/>
    </source>
</evidence>
<dbReference type="SUPFAM" id="SSF48403">
    <property type="entry name" value="Ankyrin repeat"/>
    <property type="match status" value="1"/>
</dbReference>
<dbReference type="HOGENOM" id="CLU_684557_0_0_4"/>
<dbReference type="Pfam" id="PF12796">
    <property type="entry name" value="Ank_2"/>
    <property type="match status" value="1"/>
</dbReference>
<dbReference type="InterPro" id="IPR002110">
    <property type="entry name" value="Ankyrin_rpt"/>
</dbReference>
<dbReference type="EMBL" id="CP000614">
    <property type="protein sequence ID" value="ABO55119.1"/>
    <property type="molecule type" value="Genomic_DNA"/>
</dbReference>